<sequence length="74" mass="8368">MEISNCIICGKMFRHDGREAKHCTECHAVHEAKLRAVKDVILSNPGLTVQEASEKSGASYKLIMEWIKEGRILR</sequence>
<dbReference type="InterPro" id="IPR013087">
    <property type="entry name" value="Znf_C2H2_type"/>
</dbReference>
<feature type="domain" description="C2H2-type" evidence="1">
    <location>
        <begin position="6"/>
        <end position="27"/>
    </location>
</feature>
<dbReference type="SUPFAM" id="SSF48295">
    <property type="entry name" value="TrpR-like"/>
    <property type="match status" value="1"/>
</dbReference>
<dbReference type="Proteomes" id="UP000269097">
    <property type="component" value="Chromosome"/>
</dbReference>
<accession>A0A3G3JTR9</accession>
<dbReference type="AlphaFoldDB" id="A0A3G3JTR9"/>
<proteinExistence type="predicted"/>
<dbReference type="EMBL" id="CP033433">
    <property type="protein sequence ID" value="AYQ71297.1"/>
    <property type="molecule type" value="Genomic_DNA"/>
</dbReference>
<keyword evidence="3" id="KW-1185">Reference proteome</keyword>
<protein>
    <recommendedName>
        <fullName evidence="1">C2H2-type domain-containing protein</fullName>
    </recommendedName>
</protein>
<reference evidence="2 3" key="1">
    <citation type="submission" date="2018-10" db="EMBL/GenBank/DDBJ databases">
        <title>Genome Sequence of Cohnella sp.</title>
        <authorList>
            <person name="Srinivasan S."/>
            <person name="Kim M.K."/>
        </authorList>
    </citation>
    <scope>NUCLEOTIDE SEQUENCE [LARGE SCALE GENOMIC DNA]</scope>
    <source>
        <strain evidence="2 3">18JY8-7</strain>
    </source>
</reference>
<evidence type="ECO:0000313" key="2">
    <source>
        <dbReference type="EMBL" id="AYQ71297.1"/>
    </source>
</evidence>
<dbReference type="GO" id="GO:0043565">
    <property type="term" value="F:sequence-specific DNA binding"/>
    <property type="evidence" value="ECO:0007669"/>
    <property type="project" value="InterPro"/>
</dbReference>
<name>A0A3G3JTR9_9BACL</name>
<dbReference type="InterPro" id="IPR010921">
    <property type="entry name" value="Trp_repressor/repl_initiator"/>
</dbReference>
<evidence type="ECO:0000313" key="3">
    <source>
        <dbReference type="Proteomes" id="UP000269097"/>
    </source>
</evidence>
<gene>
    <name evidence="2" type="ORF">EAV92_01035</name>
</gene>
<dbReference type="KEGG" id="coh:EAV92_01035"/>
<dbReference type="RefSeq" id="WP_123039361.1">
    <property type="nucleotide sequence ID" value="NZ_CP033433.1"/>
</dbReference>
<dbReference type="PROSITE" id="PS00028">
    <property type="entry name" value="ZINC_FINGER_C2H2_1"/>
    <property type="match status" value="1"/>
</dbReference>
<evidence type="ECO:0000259" key="1">
    <source>
        <dbReference type="PROSITE" id="PS00028"/>
    </source>
</evidence>
<organism evidence="2 3">
    <name type="scientific">Cohnella candidum</name>
    <dbReference type="NCBI Taxonomy" id="2674991"/>
    <lineage>
        <taxon>Bacteria</taxon>
        <taxon>Bacillati</taxon>
        <taxon>Bacillota</taxon>
        <taxon>Bacilli</taxon>
        <taxon>Bacillales</taxon>
        <taxon>Paenibacillaceae</taxon>
        <taxon>Cohnella</taxon>
    </lineage>
</organism>